<name>A0A059KSB0_9BURK</name>
<reference evidence="2 3" key="1">
    <citation type="journal article" date="2014" name="FEMS Microbiol. Ecol.">
        <title>Sphaerotilus natans encrusted with nanoball-shaped Fe(III) oxide minerals formed by nitrate-reducing mixotrophic Fe(II) oxidation.</title>
        <authorList>
            <person name="Park S."/>
            <person name="Kim D.H."/>
            <person name="Lee J.H."/>
            <person name="Hur H.G."/>
        </authorList>
    </citation>
    <scope>NUCLEOTIDE SEQUENCE [LARGE SCALE GENOMIC DNA]</scope>
    <source>
        <strain evidence="2 3">DSM 6575</strain>
    </source>
</reference>
<protein>
    <recommendedName>
        <fullName evidence="4">Type I-F CRISPR-associated protein Csy2</fullName>
    </recommendedName>
</protein>
<gene>
    <name evidence="2" type="ORF">X805_01010</name>
</gene>
<dbReference type="eggNOG" id="ENOG502Z9HE">
    <property type="taxonomic scope" value="Bacteria"/>
</dbReference>
<dbReference type="PATRIC" id="fig|1286631.3.peg.98"/>
<dbReference type="EMBL" id="AZRA01000004">
    <property type="protein sequence ID" value="KDB54255.1"/>
    <property type="molecule type" value="Genomic_DNA"/>
</dbReference>
<dbReference type="Proteomes" id="UP000026714">
    <property type="component" value="Unassembled WGS sequence"/>
</dbReference>
<evidence type="ECO:0008006" key="4">
    <source>
        <dbReference type="Google" id="ProtNLM"/>
    </source>
</evidence>
<dbReference type="NCBIfam" id="TIGR02565">
    <property type="entry name" value="cas_Csy2"/>
    <property type="match status" value="1"/>
</dbReference>
<dbReference type="InterPro" id="IPR013398">
    <property type="entry name" value="CRISPR-assoc_prot_Csy2"/>
</dbReference>
<evidence type="ECO:0000313" key="3">
    <source>
        <dbReference type="Proteomes" id="UP000026714"/>
    </source>
</evidence>
<keyword evidence="3" id="KW-1185">Reference proteome</keyword>
<dbReference type="STRING" id="34103.SAMN05421778_12170"/>
<comment type="caution">
    <text evidence="2">The sequence shown here is derived from an EMBL/GenBank/DDBJ whole genome shotgun (WGS) entry which is preliminary data.</text>
</comment>
<dbReference type="Pfam" id="PF09614">
    <property type="entry name" value="Cas_Csy2"/>
    <property type="match status" value="1"/>
</dbReference>
<evidence type="ECO:0000313" key="2">
    <source>
        <dbReference type="EMBL" id="KDB54255.1"/>
    </source>
</evidence>
<evidence type="ECO:0000256" key="1">
    <source>
        <dbReference type="SAM" id="MobiDB-lite"/>
    </source>
</evidence>
<organism evidence="2 3">
    <name type="scientific">Sphaerotilus natans subsp. natans DSM 6575</name>
    <dbReference type="NCBI Taxonomy" id="1286631"/>
    <lineage>
        <taxon>Bacteria</taxon>
        <taxon>Pseudomonadati</taxon>
        <taxon>Pseudomonadota</taxon>
        <taxon>Betaproteobacteria</taxon>
        <taxon>Burkholderiales</taxon>
        <taxon>Sphaerotilaceae</taxon>
        <taxon>Sphaerotilus</taxon>
    </lineage>
</organism>
<accession>A0A059KSB0</accession>
<dbReference type="CDD" id="cd09736">
    <property type="entry name" value="Csy2_I-F"/>
    <property type="match status" value="1"/>
</dbReference>
<dbReference type="RefSeq" id="WP_037477064.1">
    <property type="nucleotide sequence ID" value="NZ_AZRA01000004.1"/>
</dbReference>
<sequence length="354" mass="39248">MPTERPDINHLLVLPRLRIQNANAISSPLTWGFPSITAFTGLMHALQRRLGALTPFEFRSVGVICHDLQAQVATSKHEYSFNLTRNPVDKDGSTSAIVEEGRAHLDITLVFGLHGTGMAHADHATLQQQARVVVETLAGMRVAGGSVMPSLSASPRETMPALLPFPLHYEAEARDRAWRRLARRWLPGFALVARDDLLVSRLTGLRAEAPDATLLDAWLDTVALTQRAQRVHAPDGTEQIEWQTERRPGWIVPIPVGYVALSALHEAGAVTRARDGNTPLCFVESIYSLGQWISPHRLGDATDLMWWPDHDPATGLYRCRNTYRPSAQPYPEVDLKPSAPSELLEDPDSPFNYV</sequence>
<feature type="region of interest" description="Disordered" evidence="1">
    <location>
        <begin position="328"/>
        <end position="354"/>
    </location>
</feature>
<dbReference type="AlphaFoldDB" id="A0A059KSB0"/>
<proteinExistence type="predicted"/>